<reference evidence="11 12" key="2">
    <citation type="journal article" date="2011" name="Stand. Genomic Sci.">
        <title>Complete genome sequence of Calditerrivibrio nitroreducens type strain (Yu37-1).</title>
        <authorList>
            <person name="Pitluck S."/>
            <person name="Sikorski J."/>
            <person name="Zeytun A."/>
            <person name="Lapidus A."/>
            <person name="Nolan M."/>
            <person name="Lucas S."/>
            <person name="Hammon N."/>
            <person name="Deshpande S."/>
            <person name="Cheng J.F."/>
            <person name="Tapia R."/>
            <person name="Han C."/>
            <person name="Goodwin L."/>
            <person name="Liolios K."/>
            <person name="Pagani I."/>
            <person name="Ivanova N."/>
            <person name="Mavromatis K."/>
            <person name="Pati A."/>
            <person name="Chen A."/>
            <person name="Palaniappan K."/>
            <person name="Hauser L."/>
            <person name="Chang Y.J."/>
            <person name="Jeffries C.D."/>
            <person name="Detter J.C."/>
            <person name="Brambilla E."/>
            <person name="Djao O.D."/>
            <person name="Rohde M."/>
            <person name="Spring S."/>
            <person name="Goker M."/>
            <person name="Woyke T."/>
            <person name="Bristow J."/>
            <person name="Eisen J.A."/>
            <person name="Markowitz V."/>
            <person name="Hugenholtz P."/>
            <person name="Kyrpides N.C."/>
            <person name="Klenk H.P."/>
            <person name="Land M."/>
        </authorList>
    </citation>
    <scope>NUCLEOTIDE SEQUENCE [LARGE SCALE GENOMIC DNA]</scope>
    <source>
        <strain evidence="12">DSM 19672 / NBRC 101217 / Yu37-1</strain>
    </source>
</reference>
<dbReference type="Pfam" id="PF02684">
    <property type="entry name" value="LpxB"/>
    <property type="match status" value="1"/>
</dbReference>
<dbReference type="HOGENOM" id="CLU_036577_3_1_0"/>
<dbReference type="CAZy" id="GT19">
    <property type="family name" value="Glycosyltransferase Family 19"/>
</dbReference>
<comment type="catalytic activity">
    <reaction evidence="9">
        <text>a lipid X + a UDP-2-N,3-O-bis[(3R)-3-hydroxyacyl]-alpha-D-glucosamine = a lipid A disaccharide + UDP + H(+)</text>
        <dbReference type="Rhea" id="RHEA:67828"/>
        <dbReference type="ChEBI" id="CHEBI:15378"/>
        <dbReference type="ChEBI" id="CHEBI:58223"/>
        <dbReference type="ChEBI" id="CHEBI:137748"/>
        <dbReference type="ChEBI" id="CHEBI:176338"/>
        <dbReference type="ChEBI" id="CHEBI:176343"/>
        <dbReference type="EC" id="2.4.1.182"/>
    </reaction>
</comment>
<organism evidence="11 12">
    <name type="scientific">Calditerrivibrio nitroreducens (strain DSM 19672 / NBRC 101217 / Yu37-1)</name>
    <dbReference type="NCBI Taxonomy" id="768670"/>
    <lineage>
        <taxon>Bacteria</taxon>
        <taxon>Pseudomonadati</taxon>
        <taxon>Deferribacterota</taxon>
        <taxon>Deferribacteres</taxon>
        <taxon>Deferribacterales</taxon>
        <taxon>Calditerrivibrionaceae</taxon>
    </lineage>
</organism>
<gene>
    <name evidence="11" type="ordered locus">Calni_1459</name>
</gene>
<evidence type="ECO:0000256" key="4">
    <source>
        <dbReference type="ARBA" id="ARBA00022516"/>
    </source>
</evidence>
<keyword evidence="6 11" id="KW-0328">Glycosyltransferase</keyword>
<dbReference type="NCBIfam" id="TIGR00215">
    <property type="entry name" value="lpxB"/>
    <property type="match status" value="1"/>
</dbReference>
<keyword evidence="12" id="KW-1185">Reference proteome</keyword>
<dbReference type="Proteomes" id="UP000007039">
    <property type="component" value="Chromosome"/>
</dbReference>
<keyword evidence="7 11" id="KW-0808">Transferase</keyword>
<dbReference type="GO" id="GO:0009245">
    <property type="term" value="P:lipid A biosynthetic process"/>
    <property type="evidence" value="ECO:0007669"/>
    <property type="project" value="UniProtKB-UniRule"/>
</dbReference>
<dbReference type="STRING" id="768670.Calni_1459"/>
<keyword evidence="8" id="KW-0443">Lipid metabolism</keyword>
<dbReference type="EMBL" id="CP002347">
    <property type="protein sequence ID" value="ADR19367.1"/>
    <property type="molecule type" value="Genomic_DNA"/>
</dbReference>
<reference key="1">
    <citation type="submission" date="2010-11" db="EMBL/GenBank/DDBJ databases">
        <title>The complete genome of chromosome of Calditerrivibrio nitroreducens DSM 19672.</title>
        <authorList>
            <consortium name="US DOE Joint Genome Institute (JGI-PGF)"/>
            <person name="Lucas S."/>
            <person name="Copeland A."/>
            <person name="Lapidus A."/>
            <person name="Bruce D."/>
            <person name="Goodwin L."/>
            <person name="Pitluck S."/>
            <person name="Kyrpides N."/>
            <person name="Mavromatis K."/>
            <person name="Ivanova N."/>
            <person name="Mikhailova N."/>
            <person name="Zeytun A."/>
            <person name="Brettin T."/>
            <person name="Detter J.C."/>
            <person name="Tapia R."/>
            <person name="Han C."/>
            <person name="Land M."/>
            <person name="Hauser L."/>
            <person name="Markowitz V."/>
            <person name="Cheng J.-F."/>
            <person name="Hugenholtz P."/>
            <person name="Woyke T."/>
            <person name="Wu D."/>
            <person name="Spring S."/>
            <person name="Schroeder M."/>
            <person name="Brambilla E."/>
            <person name="Klenk H.-P."/>
            <person name="Eisen J.A."/>
        </authorList>
    </citation>
    <scope>NUCLEOTIDE SEQUENCE [LARGE SCALE GENOMIC DNA]</scope>
    <source>
        <strain>DSM 19672</strain>
    </source>
</reference>
<dbReference type="OrthoDB" id="9801642at2"/>
<keyword evidence="4" id="KW-0444">Lipid biosynthesis</keyword>
<dbReference type="GO" id="GO:0005543">
    <property type="term" value="F:phospholipid binding"/>
    <property type="evidence" value="ECO:0007669"/>
    <property type="project" value="TreeGrafter"/>
</dbReference>
<evidence type="ECO:0000256" key="3">
    <source>
        <dbReference type="ARBA" id="ARBA00020902"/>
    </source>
</evidence>
<dbReference type="InterPro" id="IPR003835">
    <property type="entry name" value="Glyco_trans_19"/>
</dbReference>
<evidence type="ECO:0000256" key="1">
    <source>
        <dbReference type="ARBA" id="ARBA00002056"/>
    </source>
</evidence>
<dbReference type="PANTHER" id="PTHR30372:SF4">
    <property type="entry name" value="LIPID-A-DISACCHARIDE SYNTHASE, MITOCHONDRIAL-RELATED"/>
    <property type="match status" value="1"/>
</dbReference>
<dbReference type="RefSeq" id="WP_013451578.1">
    <property type="nucleotide sequence ID" value="NC_014758.1"/>
</dbReference>
<dbReference type="AlphaFoldDB" id="E4TEL0"/>
<protein>
    <recommendedName>
        <fullName evidence="3 10">Lipid-A-disaccharide synthase</fullName>
        <ecNumber evidence="2 10">2.4.1.182</ecNumber>
    </recommendedName>
</protein>
<evidence type="ECO:0000256" key="8">
    <source>
        <dbReference type="ARBA" id="ARBA00023098"/>
    </source>
</evidence>
<evidence type="ECO:0000256" key="7">
    <source>
        <dbReference type="ARBA" id="ARBA00022679"/>
    </source>
</evidence>
<proteinExistence type="predicted"/>
<comment type="function">
    <text evidence="1">Condensation of UDP-2,3-diacylglucosamine and 2,3-diacylglucosamine-1-phosphate to form lipid A disaccharide, a precursor of lipid A, a phosphorylated glycolipid that anchors the lipopolysaccharide to the outer membrane of the cell.</text>
</comment>
<dbReference type="EC" id="2.4.1.182" evidence="2 10"/>
<evidence type="ECO:0000313" key="12">
    <source>
        <dbReference type="Proteomes" id="UP000007039"/>
    </source>
</evidence>
<dbReference type="eggNOG" id="COG0763">
    <property type="taxonomic scope" value="Bacteria"/>
</dbReference>
<sequence>MKKIFLIAGEESGDIHASNMIRQLRKLADFSLYGTGGTRLKELGQEQFFNISDMTIIGFNEVVHKLPFIIEMFSILKKKLLEIKPDLVLLVDYPGFNLRFANFAKRNGFKVAYYIAPQVWAWHYSRVYKMKRTIDRLYCILPFEEDLFKQEGINAIYVGNPIIDNIKLKIESMESFYEIFGLYKNKKTIGLLPGSRRKEVEGNIEIFYKSSYLLKDRYNFVMAQADSVKDEWFGALPAHIKVIKSYNYDIMKHSDILWCCSGTATLEAAYLGTPPIIVYKVPYFTEIVGRYFLRIKRIGLPNIILNKTIFPELINKEFNPENIVKWTEIILEQMDIYSKELSIINDLFAGKDPSLTVAQDIHKNFF</sequence>
<evidence type="ECO:0000256" key="5">
    <source>
        <dbReference type="ARBA" id="ARBA00022556"/>
    </source>
</evidence>
<evidence type="ECO:0000313" key="11">
    <source>
        <dbReference type="EMBL" id="ADR19367.1"/>
    </source>
</evidence>
<evidence type="ECO:0000256" key="10">
    <source>
        <dbReference type="NCBIfam" id="TIGR00215"/>
    </source>
</evidence>
<name>E4TEL0_CALNY</name>
<accession>E4TEL0</accession>
<evidence type="ECO:0000256" key="9">
    <source>
        <dbReference type="ARBA" id="ARBA00048975"/>
    </source>
</evidence>
<dbReference type="GO" id="GO:0008915">
    <property type="term" value="F:lipid-A-disaccharide synthase activity"/>
    <property type="evidence" value="ECO:0007669"/>
    <property type="project" value="UniProtKB-UniRule"/>
</dbReference>
<evidence type="ECO:0000256" key="6">
    <source>
        <dbReference type="ARBA" id="ARBA00022676"/>
    </source>
</evidence>
<dbReference type="PANTHER" id="PTHR30372">
    <property type="entry name" value="LIPID-A-DISACCHARIDE SYNTHASE"/>
    <property type="match status" value="1"/>
</dbReference>
<dbReference type="GO" id="GO:0016020">
    <property type="term" value="C:membrane"/>
    <property type="evidence" value="ECO:0007669"/>
    <property type="project" value="GOC"/>
</dbReference>
<dbReference type="KEGG" id="cni:Calni_1459"/>
<dbReference type="SUPFAM" id="SSF53756">
    <property type="entry name" value="UDP-Glycosyltransferase/glycogen phosphorylase"/>
    <property type="match status" value="1"/>
</dbReference>
<evidence type="ECO:0000256" key="2">
    <source>
        <dbReference type="ARBA" id="ARBA00012687"/>
    </source>
</evidence>
<keyword evidence="5" id="KW-0441">Lipid A biosynthesis</keyword>